<gene>
    <name evidence="3" type="ORF">C8D94_102129</name>
</gene>
<dbReference type="EMBL" id="QRAO01000002">
    <property type="protein sequence ID" value="RDK86951.1"/>
    <property type="molecule type" value="Genomic_DNA"/>
</dbReference>
<sequence>MKKVSYVLLLVSINAFSQIGIGTTAPTETLDVDGTVRIREVPPSSNLQSSKDYILASDNGVITSMTAKDVIAKGLPSAIKGSFSTSGLLNLSLLSGSAVIPFDEMEFDINNEFNTSEYKFVATEAGIYEVKAQVALSSTISAASSIGVQINKNGMVVQENSFANITLLSTNVTPPVRTIGTLLQLAPGDEITFSIVGDIALGSIDIQGDTSTSYFYIHQIR</sequence>
<evidence type="ECO:0000256" key="1">
    <source>
        <dbReference type="SAM" id="SignalP"/>
    </source>
</evidence>
<name>A0A370QF14_9FLAO</name>
<dbReference type="Gene3D" id="2.60.120.40">
    <property type="match status" value="1"/>
</dbReference>
<dbReference type="Pfam" id="PF00386">
    <property type="entry name" value="C1q"/>
    <property type="match status" value="1"/>
</dbReference>
<dbReference type="InterPro" id="IPR001073">
    <property type="entry name" value="C1q_dom"/>
</dbReference>
<dbReference type="SUPFAM" id="SSF49842">
    <property type="entry name" value="TNF-like"/>
    <property type="match status" value="1"/>
</dbReference>
<dbReference type="RefSeq" id="WP_115123171.1">
    <property type="nucleotide sequence ID" value="NZ_QRAO01000002.1"/>
</dbReference>
<feature type="chain" id="PRO_5016992829" evidence="1">
    <location>
        <begin position="18"/>
        <end position="221"/>
    </location>
</feature>
<keyword evidence="4" id="KW-1185">Reference proteome</keyword>
<dbReference type="Proteomes" id="UP000255317">
    <property type="component" value="Unassembled WGS sequence"/>
</dbReference>
<keyword evidence="1" id="KW-0732">Signal</keyword>
<dbReference type="PROSITE" id="PS50871">
    <property type="entry name" value="C1Q"/>
    <property type="match status" value="1"/>
</dbReference>
<protein>
    <submittedName>
        <fullName evidence="3">C1q domain-containing protein</fullName>
    </submittedName>
</protein>
<dbReference type="OrthoDB" id="1345111at2"/>
<feature type="signal peptide" evidence="1">
    <location>
        <begin position="1"/>
        <end position="17"/>
    </location>
</feature>
<evidence type="ECO:0000259" key="2">
    <source>
        <dbReference type="PROSITE" id="PS50871"/>
    </source>
</evidence>
<organism evidence="3 4">
    <name type="scientific">Marinirhabdus gelatinilytica</name>
    <dbReference type="NCBI Taxonomy" id="1703343"/>
    <lineage>
        <taxon>Bacteria</taxon>
        <taxon>Pseudomonadati</taxon>
        <taxon>Bacteroidota</taxon>
        <taxon>Flavobacteriia</taxon>
        <taxon>Flavobacteriales</taxon>
        <taxon>Flavobacteriaceae</taxon>
    </lineage>
</organism>
<reference evidence="3 4" key="1">
    <citation type="submission" date="2018-07" db="EMBL/GenBank/DDBJ databases">
        <title>Genomic Encyclopedia of Type Strains, Phase IV (KMG-IV): sequencing the most valuable type-strain genomes for metagenomic binning, comparative biology and taxonomic classification.</title>
        <authorList>
            <person name="Goeker M."/>
        </authorList>
    </citation>
    <scope>NUCLEOTIDE SEQUENCE [LARGE SCALE GENOMIC DNA]</scope>
    <source>
        <strain evidence="3 4">DSM 101478</strain>
    </source>
</reference>
<feature type="domain" description="C1q" evidence="2">
    <location>
        <begin position="76"/>
        <end position="221"/>
    </location>
</feature>
<evidence type="ECO:0000313" key="3">
    <source>
        <dbReference type="EMBL" id="RDK86951.1"/>
    </source>
</evidence>
<proteinExistence type="predicted"/>
<dbReference type="InterPro" id="IPR008983">
    <property type="entry name" value="Tumour_necrosis_fac-like_dom"/>
</dbReference>
<dbReference type="AlphaFoldDB" id="A0A370QF14"/>
<evidence type="ECO:0000313" key="4">
    <source>
        <dbReference type="Proteomes" id="UP000255317"/>
    </source>
</evidence>
<comment type="caution">
    <text evidence="3">The sequence shown here is derived from an EMBL/GenBank/DDBJ whole genome shotgun (WGS) entry which is preliminary data.</text>
</comment>
<accession>A0A370QF14</accession>